<sequence length="125" mass="14676">MKYIDFGSKFQDKWPNRPKFINEMFRNLEPQDCMMLERNFIGEEIKLAVFDCDNEKAPGPDGFTFKLLKYQWEVINDDVIRCIKNFEATWMISKGCNSSFITLIQKIKDLVTLGDYRLLSLIGCT</sequence>
<accession>A0A9R1WP70</accession>
<comment type="caution">
    <text evidence="1">The sequence shown here is derived from an EMBL/GenBank/DDBJ whole genome shotgun (WGS) entry which is preliminary data.</text>
</comment>
<name>A0A9R1WP70_LACSA</name>
<dbReference type="Proteomes" id="UP000235145">
    <property type="component" value="Unassembled WGS sequence"/>
</dbReference>
<organism evidence="1 2">
    <name type="scientific">Lactuca sativa</name>
    <name type="common">Garden lettuce</name>
    <dbReference type="NCBI Taxonomy" id="4236"/>
    <lineage>
        <taxon>Eukaryota</taxon>
        <taxon>Viridiplantae</taxon>
        <taxon>Streptophyta</taxon>
        <taxon>Embryophyta</taxon>
        <taxon>Tracheophyta</taxon>
        <taxon>Spermatophyta</taxon>
        <taxon>Magnoliopsida</taxon>
        <taxon>eudicotyledons</taxon>
        <taxon>Gunneridae</taxon>
        <taxon>Pentapetalae</taxon>
        <taxon>asterids</taxon>
        <taxon>campanulids</taxon>
        <taxon>Asterales</taxon>
        <taxon>Asteraceae</taxon>
        <taxon>Cichorioideae</taxon>
        <taxon>Cichorieae</taxon>
        <taxon>Lactucinae</taxon>
        <taxon>Lactuca</taxon>
    </lineage>
</organism>
<gene>
    <name evidence="1" type="ORF">LSAT_V11C100002470</name>
</gene>
<evidence type="ECO:0000313" key="2">
    <source>
        <dbReference type="Proteomes" id="UP000235145"/>
    </source>
</evidence>
<evidence type="ECO:0000313" key="1">
    <source>
        <dbReference type="EMBL" id="KAJ0227223.1"/>
    </source>
</evidence>
<dbReference type="AlphaFoldDB" id="A0A9R1WP70"/>
<keyword evidence="2" id="KW-1185">Reference proteome</keyword>
<dbReference type="EMBL" id="NBSK02000001">
    <property type="protein sequence ID" value="KAJ0227223.1"/>
    <property type="molecule type" value="Genomic_DNA"/>
</dbReference>
<proteinExistence type="predicted"/>
<evidence type="ECO:0008006" key="3">
    <source>
        <dbReference type="Google" id="ProtNLM"/>
    </source>
</evidence>
<reference evidence="1 2" key="1">
    <citation type="journal article" date="2017" name="Nat. Commun.">
        <title>Genome assembly with in vitro proximity ligation data and whole-genome triplication in lettuce.</title>
        <authorList>
            <person name="Reyes-Chin-Wo S."/>
            <person name="Wang Z."/>
            <person name="Yang X."/>
            <person name="Kozik A."/>
            <person name="Arikit S."/>
            <person name="Song C."/>
            <person name="Xia L."/>
            <person name="Froenicke L."/>
            <person name="Lavelle D.O."/>
            <person name="Truco M.J."/>
            <person name="Xia R."/>
            <person name="Zhu S."/>
            <person name="Xu C."/>
            <person name="Xu H."/>
            <person name="Xu X."/>
            <person name="Cox K."/>
            <person name="Korf I."/>
            <person name="Meyers B.C."/>
            <person name="Michelmore R.W."/>
        </authorList>
    </citation>
    <scope>NUCLEOTIDE SEQUENCE [LARGE SCALE GENOMIC DNA]</scope>
    <source>
        <strain evidence="2">cv. Salinas</strain>
        <tissue evidence="1">Seedlings</tissue>
    </source>
</reference>
<protein>
    <recommendedName>
        <fullName evidence="3">Reverse transcriptase domain-containing protein</fullName>
    </recommendedName>
</protein>